<evidence type="ECO:0000256" key="1">
    <source>
        <dbReference type="SAM" id="MobiDB-lite"/>
    </source>
</evidence>
<keyword evidence="3" id="KW-1185">Reference proteome</keyword>
<dbReference type="STRING" id="870435.A0A0C3PHM4"/>
<dbReference type="HOGENOM" id="CLU_2326489_0_0_1"/>
<reference evidence="3" key="2">
    <citation type="submission" date="2015-01" db="EMBL/GenBank/DDBJ databases">
        <title>Evolutionary Origins and Diversification of the Mycorrhizal Mutualists.</title>
        <authorList>
            <consortium name="DOE Joint Genome Institute"/>
            <consortium name="Mycorrhizal Genomics Consortium"/>
            <person name="Kohler A."/>
            <person name="Kuo A."/>
            <person name="Nagy L.G."/>
            <person name="Floudas D."/>
            <person name="Copeland A."/>
            <person name="Barry K.W."/>
            <person name="Cichocki N."/>
            <person name="Veneault-Fourrey C."/>
            <person name="LaButti K."/>
            <person name="Lindquist E.A."/>
            <person name="Lipzen A."/>
            <person name="Lundell T."/>
            <person name="Morin E."/>
            <person name="Murat C."/>
            <person name="Riley R."/>
            <person name="Ohm R."/>
            <person name="Sun H."/>
            <person name="Tunlid A."/>
            <person name="Henrissat B."/>
            <person name="Grigoriev I.V."/>
            <person name="Hibbett D.S."/>
            <person name="Martin F."/>
        </authorList>
    </citation>
    <scope>NUCLEOTIDE SEQUENCE [LARGE SCALE GENOMIC DNA]</scope>
    <source>
        <strain evidence="3">Marx 270</strain>
    </source>
</reference>
<dbReference type="AlphaFoldDB" id="A0A0C3PHM4"/>
<gene>
    <name evidence="2" type="ORF">M404DRAFT_23227</name>
</gene>
<organism evidence="2 3">
    <name type="scientific">Pisolithus tinctorius Marx 270</name>
    <dbReference type="NCBI Taxonomy" id="870435"/>
    <lineage>
        <taxon>Eukaryota</taxon>
        <taxon>Fungi</taxon>
        <taxon>Dikarya</taxon>
        <taxon>Basidiomycota</taxon>
        <taxon>Agaricomycotina</taxon>
        <taxon>Agaricomycetes</taxon>
        <taxon>Agaricomycetidae</taxon>
        <taxon>Boletales</taxon>
        <taxon>Sclerodermatineae</taxon>
        <taxon>Pisolithaceae</taxon>
        <taxon>Pisolithus</taxon>
    </lineage>
</organism>
<accession>A0A0C3PHM4</accession>
<reference evidence="2 3" key="1">
    <citation type="submission" date="2014-04" db="EMBL/GenBank/DDBJ databases">
        <authorList>
            <consortium name="DOE Joint Genome Institute"/>
            <person name="Kuo A."/>
            <person name="Kohler A."/>
            <person name="Costa M.D."/>
            <person name="Nagy L.G."/>
            <person name="Floudas D."/>
            <person name="Copeland A."/>
            <person name="Barry K.W."/>
            <person name="Cichocki N."/>
            <person name="Veneault-Fourrey C."/>
            <person name="LaButti K."/>
            <person name="Lindquist E.A."/>
            <person name="Lipzen A."/>
            <person name="Lundell T."/>
            <person name="Morin E."/>
            <person name="Murat C."/>
            <person name="Sun H."/>
            <person name="Tunlid A."/>
            <person name="Henrissat B."/>
            <person name="Grigoriev I.V."/>
            <person name="Hibbett D.S."/>
            <person name="Martin F."/>
            <person name="Nordberg H.P."/>
            <person name="Cantor M.N."/>
            <person name="Hua S.X."/>
        </authorList>
    </citation>
    <scope>NUCLEOTIDE SEQUENCE [LARGE SCALE GENOMIC DNA]</scope>
    <source>
        <strain evidence="2 3">Marx 270</strain>
    </source>
</reference>
<name>A0A0C3PHM4_PISTI</name>
<dbReference type="Proteomes" id="UP000054217">
    <property type="component" value="Unassembled WGS sequence"/>
</dbReference>
<dbReference type="InParanoid" id="A0A0C3PHM4"/>
<dbReference type="EMBL" id="KN831958">
    <property type="protein sequence ID" value="KIO07971.1"/>
    <property type="molecule type" value="Genomic_DNA"/>
</dbReference>
<evidence type="ECO:0000313" key="2">
    <source>
        <dbReference type="EMBL" id="KIO07971.1"/>
    </source>
</evidence>
<feature type="region of interest" description="Disordered" evidence="1">
    <location>
        <begin position="98"/>
        <end position="121"/>
    </location>
</feature>
<sequence>MPAEPLSPEYWVSGLPNRQHRLPKRFCDDLPPIQSTAAIAVAAAKSPRPVEEDHDIVLDMETDNGSPQPPLESHITTEPDHYGVYHTYFGPNLPTYDPDGIADINHLSDAPTFPLPQDQQH</sequence>
<protein>
    <submittedName>
        <fullName evidence="2">Uncharacterized protein</fullName>
    </submittedName>
</protein>
<proteinExistence type="predicted"/>
<evidence type="ECO:0000313" key="3">
    <source>
        <dbReference type="Proteomes" id="UP000054217"/>
    </source>
</evidence>